<evidence type="ECO:0000256" key="9">
    <source>
        <dbReference type="ARBA" id="ARBA00033765"/>
    </source>
</evidence>
<comment type="function">
    <text evidence="2">Catalyzes the methylthiolation of N6-(dimethylallyl)adenosine (i(6)A), leading to the formation of 2-methylthio-N6-(dimethylallyl)adenosine (ms(2)i(6)A) at position 37 in tRNAs that read codons beginning with uridine.</text>
</comment>
<dbReference type="Pfam" id="PF00919">
    <property type="entry name" value="UPF0004"/>
    <property type="match status" value="1"/>
</dbReference>
<organism evidence="17 18">
    <name type="scientific">Candidatus Brevifilum fermentans</name>
    <dbReference type="NCBI Taxonomy" id="1986204"/>
    <lineage>
        <taxon>Bacteria</taxon>
        <taxon>Bacillati</taxon>
        <taxon>Chloroflexota</taxon>
        <taxon>Anaerolineae</taxon>
        <taxon>Anaerolineales</taxon>
        <taxon>Anaerolineaceae</taxon>
        <taxon>Candidatus Brevifilum</taxon>
    </lineage>
</organism>
<evidence type="ECO:0000256" key="3">
    <source>
        <dbReference type="ARBA" id="ARBA00022485"/>
    </source>
</evidence>
<dbReference type="FunFam" id="3.40.50.12160:FF:000003">
    <property type="entry name" value="CDK5 regulatory subunit-associated protein 1"/>
    <property type="match status" value="1"/>
</dbReference>
<feature type="domain" description="MTTase N-terminal" evidence="15">
    <location>
        <begin position="1"/>
        <end position="107"/>
    </location>
</feature>
<accession>A0A1Y6K5Y1</accession>
<evidence type="ECO:0000256" key="10">
    <source>
        <dbReference type="ARBA" id="ARBA00051425"/>
    </source>
</evidence>
<dbReference type="SFLD" id="SFLDG01082">
    <property type="entry name" value="B12-binding_domain_containing"/>
    <property type="match status" value="1"/>
</dbReference>
<evidence type="ECO:0000256" key="13">
    <source>
        <dbReference type="ARBA" id="ARBA00081141"/>
    </source>
</evidence>
<sequence length="427" mass="48036">MNVADSHRLASALEKMGYEPTRQPHHADVIVLNTCVVRQSAEDKAIGRLSSLRPLKDRNPNLVVNLMGCLIGVRGNQKILERFPWVDVVSPPSDPEPLIRYLVERSAKQTSQINQAQINALLDGDIILPKADQGRLVSAFIPIVYGCSHACTYCIIPSKRGIEHSRPYDEILNEVNSFARQGVKEVTLLGQIVDRYGLDLPEPTTLSALLHDLHKIEGIKRIRFLTSHPNWMTDELLEAVQTLPKVCPHIEVPIQSGDDVILKAMRRGYTVNAYRDLIARIRQRIPDVAIATDIIVGFPGETPEQFDNTYALLADLRMDVAHLARYSPRDGTFSARKLVDDVSDAEKTRRFRKLEELQEEIASEINARLLGKTVNVLFEAQKRGRWRGRTPTNKLVFVDSPHDLLGQERSVTIEWTGPWSLIGTLTS</sequence>
<dbReference type="PROSITE" id="PS51449">
    <property type="entry name" value="MTTASE_N"/>
    <property type="match status" value="1"/>
</dbReference>
<keyword evidence="6" id="KW-0479">Metal-binding</keyword>
<dbReference type="NCBIfam" id="TIGR00089">
    <property type="entry name" value="MiaB/RimO family radical SAM methylthiotransferase"/>
    <property type="match status" value="1"/>
</dbReference>
<evidence type="ECO:0000256" key="6">
    <source>
        <dbReference type="ARBA" id="ARBA00022723"/>
    </source>
</evidence>
<dbReference type="InterPro" id="IPR005839">
    <property type="entry name" value="Methylthiotransferase"/>
</dbReference>
<dbReference type="FunFam" id="3.80.30.20:FF:000001">
    <property type="entry name" value="tRNA-2-methylthio-N(6)-dimethylallyladenosine synthase 2"/>
    <property type="match status" value="1"/>
</dbReference>
<dbReference type="EC" id="2.8.4.3" evidence="9"/>
<proteinExistence type="predicted"/>
<comment type="cofactor">
    <cofactor evidence="1">
        <name>[4Fe-4S] cluster</name>
        <dbReference type="ChEBI" id="CHEBI:49883"/>
    </cofactor>
</comment>
<dbReference type="SUPFAM" id="SSF102114">
    <property type="entry name" value="Radical SAM enzymes"/>
    <property type="match status" value="1"/>
</dbReference>
<dbReference type="InterPro" id="IPR002792">
    <property type="entry name" value="TRAM_dom"/>
</dbReference>
<keyword evidence="18" id="KW-1185">Reference proteome</keyword>
<dbReference type="AlphaFoldDB" id="A0A1Y6K5Y1"/>
<feature type="domain" description="TRAM" evidence="14">
    <location>
        <begin position="367"/>
        <end position="427"/>
    </location>
</feature>
<dbReference type="InterPro" id="IPR020612">
    <property type="entry name" value="Methylthiotransferase_CS"/>
</dbReference>
<comment type="catalytic activity">
    <reaction evidence="10">
        <text>N(6)-dimethylallyladenosine(37) in tRNA + (sulfur carrier)-SH + AH2 + 2 S-adenosyl-L-methionine = 2-methylsulfanyl-N(6)-dimethylallyladenosine(37) in tRNA + (sulfur carrier)-H + 5'-deoxyadenosine + L-methionine + A + S-adenosyl-L-homocysteine + 2 H(+)</text>
        <dbReference type="Rhea" id="RHEA:37067"/>
        <dbReference type="Rhea" id="RHEA-COMP:10375"/>
        <dbReference type="Rhea" id="RHEA-COMP:10376"/>
        <dbReference type="Rhea" id="RHEA-COMP:14737"/>
        <dbReference type="Rhea" id="RHEA-COMP:14739"/>
        <dbReference type="ChEBI" id="CHEBI:13193"/>
        <dbReference type="ChEBI" id="CHEBI:15378"/>
        <dbReference type="ChEBI" id="CHEBI:17319"/>
        <dbReference type="ChEBI" id="CHEBI:17499"/>
        <dbReference type="ChEBI" id="CHEBI:29917"/>
        <dbReference type="ChEBI" id="CHEBI:57844"/>
        <dbReference type="ChEBI" id="CHEBI:57856"/>
        <dbReference type="ChEBI" id="CHEBI:59789"/>
        <dbReference type="ChEBI" id="CHEBI:64428"/>
        <dbReference type="ChEBI" id="CHEBI:74415"/>
        <dbReference type="ChEBI" id="CHEBI:74417"/>
        <dbReference type="EC" id="2.8.4.3"/>
    </reaction>
</comment>
<dbReference type="GO" id="GO:0005829">
    <property type="term" value="C:cytosol"/>
    <property type="evidence" value="ECO:0007669"/>
    <property type="project" value="TreeGrafter"/>
</dbReference>
<dbReference type="Pfam" id="PF04055">
    <property type="entry name" value="Radical_SAM"/>
    <property type="match status" value="1"/>
</dbReference>
<evidence type="ECO:0000259" key="14">
    <source>
        <dbReference type="PROSITE" id="PS50926"/>
    </source>
</evidence>
<evidence type="ECO:0000259" key="16">
    <source>
        <dbReference type="PROSITE" id="PS51918"/>
    </source>
</evidence>
<dbReference type="EMBL" id="LT859958">
    <property type="protein sequence ID" value="SMX54986.1"/>
    <property type="molecule type" value="Genomic_DNA"/>
</dbReference>
<keyword evidence="4 17" id="KW-0808">Transferase</keyword>
<gene>
    <name evidence="17" type="primary">miaB</name>
    <name evidence="17" type="ORF">CFX1CAM_1921</name>
</gene>
<evidence type="ECO:0000256" key="5">
    <source>
        <dbReference type="ARBA" id="ARBA00022691"/>
    </source>
</evidence>
<evidence type="ECO:0000313" key="17">
    <source>
        <dbReference type="EMBL" id="SMX54986.1"/>
    </source>
</evidence>
<evidence type="ECO:0000256" key="2">
    <source>
        <dbReference type="ARBA" id="ARBA00003234"/>
    </source>
</evidence>
<reference evidence="18" key="1">
    <citation type="submission" date="2017-05" db="EMBL/GenBank/DDBJ databases">
        <authorList>
            <person name="Kirkegaard R."/>
            <person name="Mcilroy J S."/>
        </authorList>
    </citation>
    <scope>NUCLEOTIDE SEQUENCE [LARGE SCALE GENOMIC DNA]</scope>
</reference>
<dbReference type="SMART" id="SM00729">
    <property type="entry name" value="Elp3"/>
    <property type="match status" value="1"/>
</dbReference>
<keyword evidence="7" id="KW-0408">Iron</keyword>
<evidence type="ECO:0000256" key="8">
    <source>
        <dbReference type="ARBA" id="ARBA00023014"/>
    </source>
</evidence>
<dbReference type="KEGG" id="abat:CFX1CAM_1921"/>
<dbReference type="NCBIfam" id="TIGR01574">
    <property type="entry name" value="miaB-methiolase"/>
    <property type="match status" value="1"/>
</dbReference>
<dbReference type="GO" id="GO:0046872">
    <property type="term" value="F:metal ion binding"/>
    <property type="evidence" value="ECO:0007669"/>
    <property type="project" value="UniProtKB-KW"/>
</dbReference>
<evidence type="ECO:0000256" key="12">
    <source>
        <dbReference type="ARBA" id="ARBA00080698"/>
    </source>
</evidence>
<dbReference type="PROSITE" id="PS01278">
    <property type="entry name" value="MTTASE_RADICAL"/>
    <property type="match status" value="1"/>
</dbReference>
<dbReference type="PANTHER" id="PTHR43020">
    <property type="entry name" value="CDK5 REGULATORY SUBUNIT-ASSOCIATED PROTEIN 1"/>
    <property type="match status" value="1"/>
</dbReference>
<evidence type="ECO:0000256" key="11">
    <source>
        <dbReference type="ARBA" id="ARBA00068570"/>
    </source>
</evidence>
<dbReference type="GO" id="GO:0051539">
    <property type="term" value="F:4 iron, 4 sulfur cluster binding"/>
    <property type="evidence" value="ECO:0007669"/>
    <property type="project" value="UniProtKB-KW"/>
</dbReference>
<keyword evidence="3" id="KW-0004">4Fe-4S</keyword>
<dbReference type="PANTHER" id="PTHR43020:SF2">
    <property type="entry name" value="MITOCHONDRIAL TRNA METHYLTHIOTRANSFERASE CDK5RAP1"/>
    <property type="match status" value="1"/>
</dbReference>
<dbReference type="Gene3D" id="3.80.30.20">
    <property type="entry name" value="tm_1862 like domain"/>
    <property type="match status" value="1"/>
</dbReference>
<evidence type="ECO:0000256" key="4">
    <source>
        <dbReference type="ARBA" id="ARBA00022679"/>
    </source>
</evidence>
<dbReference type="CDD" id="cd01335">
    <property type="entry name" value="Radical_SAM"/>
    <property type="match status" value="1"/>
</dbReference>
<evidence type="ECO:0000313" key="18">
    <source>
        <dbReference type="Proteomes" id="UP000195514"/>
    </source>
</evidence>
<dbReference type="PROSITE" id="PS51918">
    <property type="entry name" value="RADICAL_SAM"/>
    <property type="match status" value="1"/>
</dbReference>
<evidence type="ECO:0000259" key="15">
    <source>
        <dbReference type="PROSITE" id="PS51449"/>
    </source>
</evidence>
<dbReference type="InterPro" id="IPR007197">
    <property type="entry name" value="rSAM"/>
</dbReference>
<dbReference type="InterPro" id="IPR006638">
    <property type="entry name" value="Elp3/MiaA/NifB-like_rSAM"/>
</dbReference>
<evidence type="ECO:0000256" key="1">
    <source>
        <dbReference type="ARBA" id="ARBA00001966"/>
    </source>
</evidence>
<dbReference type="InterPro" id="IPR058240">
    <property type="entry name" value="rSAM_sf"/>
</dbReference>
<dbReference type="Proteomes" id="UP000195514">
    <property type="component" value="Chromosome I"/>
</dbReference>
<name>A0A1Y6K5Y1_9CHLR</name>
<dbReference type="GO" id="GO:0035597">
    <property type="term" value="F:tRNA-2-methylthio-N(6)-dimethylallyladenosine(37) synthase activity"/>
    <property type="evidence" value="ECO:0007669"/>
    <property type="project" value="UniProtKB-EC"/>
</dbReference>
<dbReference type="InterPro" id="IPR023404">
    <property type="entry name" value="rSAM_horseshoe"/>
</dbReference>
<dbReference type="InterPro" id="IPR038135">
    <property type="entry name" value="Methylthiotransferase_N_sf"/>
</dbReference>
<dbReference type="PROSITE" id="PS50926">
    <property type="entry name" value="TRAM"/>
    <property type="match status" value="1"/>
</dbReference>
<evidence type="ECO:0000256" key="7">
    <source>
        <dbReference type="ARBA" id="ARBA00023004"/>
    </source>
</evidence>
<dbReference type="SFLD" id="SFLDS00029">
    <property type="entry name" value="Radical_SAM"/>
    <property type="match status" value="1"/>
</dbReference>
<dbReference type="Gene3D" id="3.40.50.12160">
    <property type="entry name" value="Methylthiotransferase, N-terminal domain"/>
    <property type="match status" value="1"/>
</dbReference>
<keyword evidence="5" id="KW-0949">S-adenosyl-L-methionine</keyword>
<dbReference type="SFLD" id="SFLDG01061">
    <property type="entry name" value="methylthiotransferase"/>
    <property type="match status" value="1"/>
</dbReference>
<feature type="domain" description="Radical SAM core" evidence="16">
    <location>
        <begin position="133"/>
        <end position="364"/>
    </location>
</feature>
<dbReference type="Pfam" id="PF01938">
    <property type="entry name" value="TRAM"/>
    <property type="match status" value="1"/>
</dbReference>
<dbReference type="InterPro" id="IPR013848">
    <property type="entry name" value="Methylthiotransferase_N"/>
</dbReference>
<protein>
    <recommendedName>
        <fullName evidence="11">tRNA-2-methylthio-N(6)-dimethylallyladenosine synthase</fullName>
        <ecNumber evidence="9">2.8.4.3</ecNumber>
    </recommendedName>
    <alternativeName>
        <fullName evidence="13">(Dimethylallyl)adenosine tRNA methylthiotransferase MiaB</fullName>
    </alternativeName>
    <alternativeName>
        <fullName evidence="12">tRNA-i(6)A37 methylthiotransferase</fullName>
    </alternativeName>
</protein>
<keyword evidence="8" id="KW-0411">Iron-sulfur</keyword>